<evidence type="ECO:0000256" key="1">
    <source>
        <dbReference type="SAM" id="Phobius"/>
    </source>
</evidence>
<dbReference type="AlphaFoldDB" id="A0A943DCW1"/>
<feature type="transmembrane region" description="Helical" evidence="1">
    <location>
        <begin position="80"/>
        <end position="98"/>
    </location>
</feature>
<keyword evidence="1" id="KW-0472">Membrane</keyword>
<accession>A0A943DCW1</accession>
<feature type="transmembrane region" description="Helical" evidence="1">
    <location>
        <begin position="12"/>
        <end position="31"/>
    </location>
</feature>
<feature type="transmembrane region" description="Helical" evidence="1">
    <location>
        <begin position="289"/>
        <end position="308"/>
    </location>
</feature>
<reference evidence="2" key="1">
    <citation type="submission" date="2021-02" db="EMBL/GenBank/DDBJ databases">
        <title>Infant gut strain persistence is associated with maternal origin, phylogeny, and functional potential including surface adhesion and iron acquisition.</title>
        <authorList>
            <person name="Lou Y.C."/>
        </authorList>
    </citation>
    <scope>NUCLEOTIDE SEQUENCE</scope>
    <source>
        <strain evidence="2">L3_101_000M1_dasL3_101_000M1_concoct_87</strain>
    </source>
</reference>
<evidence type="ECO:0000313" key="2">
    <source>
        <dbReference type="EMBL" id="MBS5333135.1"/>
    </source>
</evidence>
<protein>
    <submittedName>
        <fullName evidence="2">Uncharacterized protein</fullName>
    </submittedName>
</protein>
<comment type="caution">
    <text evidence="2">The sequence shown here is derived from an EMBL/GenBank/DDBJ whole genome shotgun (WGS) entry which is preliminary data.</text>
</comment>
<dbReference type="Proteomes" id="UP000759273">
    <property type="component" value="Unassembled WGS sequence"/>
</dbReference>
<feature type="transmembrane region" description="Helical" evidence="1">
    <location>
        <begin position="155"/>
        <end position="171"/>
    </location>
</feature>
<organism evidence="2 3">
    <name type="scientific">Subdoligranulum variabile</name>
    <dbReference type="NCBI Taxonomy" id="214851"/>
    <lineage>
        <taxon>Bacteria</taxon>
        <taxon>Bacillati</taxon>
        <taxon>Bacillota</taxon>
        <taxon>Clostridia</taxon>
        <taxon>Eubacteriales</taxon>
        <taxon>Oscillospiraceae</taxon>
        <taxon>Subdoligranulum</taxon>
    </lineage>
</organism>
<feature type="transmembrane region" description="Helical" evidence="1">
    <location>
        <begin position="214"/>
        <end position="237"/>
    </location>
</feature>
<evidence type="ECO:0000313" key="3">
    <source>
        <dbReference type="Proteomes" id="UP000759273"/>
    </source>
</evidence>
<feature type="transmembrane region" description="Helical" evidence="1">
    <location>
        <begin position="364"/>
        <end position="383"/>
    </location>
</feature>
<keyword evidence="1" id="KW-0812">Transmembrane</keyword>
<sequence length="496" mass="54143">MHSKRLPGWAQAACTAAAALVFLLVYEWAVYKVPVTQIFLPTSSWSDEVIYSKQLAAAVRYGAPQGYFGFNESHAEVGTYAAWGPAVFFVYALPGLLLRGQNAFLWCNLLFVAAGWTFFALAARLSWKRQAVFALALAAMNAPIRYVFSAMQEPLHYALVLAVLGCGILARRDRNRAAWGVLCALCAVATLVRPYEAVLWLYPLALAWRDRRRAAVCVAGGAVSLGGTLVLMSKFYAPYFFTNVDMGALQEAAHGHLLEAAKDMARKLIGAMQTVFAAMASDFANRTGGYYLLLFALLAVVIVCLAVDARRGRPIFWKGCAAVTAVIVFLALMLMYRPGEGSRHTLVLDVLLLASLLVEDARPAGGTALAAAALALLGVVNLADGYTMPHYSAEWDAEVQQVETVLTHYRADSDAPWDNTVAYAFGDPVHCGLLYGVPDGMGIQFDEAAYLTDPNHEIYSRYVMTAADTPTAARLDAEGWQVIYQSEKCMIYMRTM</sequence>
<keyword evidence="1" id="KW-1133">Transmembrane helix</keyword>
<dbReference type="EMBL" id="JAGZGG010000031">
    <property type="protein sequence ID" value="MBS5333135.1"/>
    <property type="molecule type" value="Genomic_DNA"/>
</dbReference>
<name>A0A943DCW1_9FIRM</name>
<gene>
    <name evidence="2" type="ORF">KHY36_11485</name>
</gene>
<proteinExistence type="predicted"/>
<feature type="transmembrane region" description="Helical" evidence="1">
    <location>
        <begin position="105"/>
        <end position="125"/>
    </location>
</feature>
<feature type="transmembrane region" description="Helical" evidence="1">
    <location>
        <begin position="315"/>
        <end position="336"/>
    </location>
</feature>